<dbReference type="AlphaFoldDB" id="D1NX43"/>
<sequence length="62" mass="6764">MNRPDCWAAAVMDGTRKYKKAARHAAGRTVEVQCCRCTWGCVNLIAGVWPRGSNVPGSKLSK</sequence>
<evidence type="ECO:0000313" key="1">
    <source>
        <dbReference type="EMBL" id="EFA22056.1"/>
    </source>
</evidence>
<organism evidence="1 2">
    <name type="scientific">Bifidobacterium gallicum DSM 20093 = LMG 11596</name>
    <dbReference type="NCBI Taxonomy" id="561180"/>
    <lineage>
        <taxon>Bacteria</taxon>
        <taxon>Bacillati</taxon>
        <taxon>Actinomycetota</taxon>
        <taxon>Actinomycetes</taxon>
        <taxon>Bifidobacteriales</taxon>
        <taxon>Bifidobacteriaceae</taxon>
        <taxon>Bifidobacterium</taxon>
    </lineage>
</organism>
<proteinExistence type="predicted"/>
<protein>
    <submittedName>
        <fullName evidence="1">Uncharacterized protein</fullName>
    </submittedName>
</protein>
<gene>
    <name evidence="1" type="ORF">BIFGAL_04451</name>
</gene>
<dbReference type="Proteomes" id="UP000003656">
    <property type="component" value="Unassembled WGS sequence"/>
</dbReference>
<evidence type="ECO:0000313" key="2">
    <source>
        <dbReference type="Proteomes" id="UP000003656"/>
    </source>
</evidence>
<name>D1NX43_9BIFI</name>
<reference evidence="1 2" key="1">
    <citation type="submission" date="2009-11" db="EMBL/GenBank/DDBJ databases">
        <authorList>
            <person name="Weinstock G."/>
            <person name="Sodergren E."/>
            <person name="Clifton S."/>
            <person name="Fulton L."/>
            <person name="Fulton B."/>
            <person name="Courtney L."/>
            <person name="Fronick C."/>
            <person name="Harrison M."/>
            <person name="Strong C."/>
            <person name="Farmer C."/>
            <person name="Delahaunty K."/>
            <person name="Markovic C."/>
            <person name="Hall O."/>
            <person name="Minx P."/>
            <person name="Tomlinson C."/>
            <person name="Mitreva M."/>
            <person name="Nelson J."/>
            <person name="Hou S."/>
            <person name="Wollam A."/>
            <person name="Pepin K.H."/>
            <person name="Johnson M."/>
            <person name="Bhonagiri V."/>
            <person name="Nash W.E."/>
            <person name="Warren W."/>
            <person name="Chinwalla A."/>
            <person name="Mardis E.R."/>
            <person name="Wilson R.K."/>
        </authorList>
    </citation>
    <scope>NUCLEOTIDE SEQUENCE [LARGE SCALE GENOMIC DNA]</scope>
    <source>
        <strain evidence="1 2">DSM 20093</strain>
    </source>
</reference>
<comment type="caution">
    <text evidence="1">The sequence shown here is derived from an EMBL/GenBank/DDBJ whole genome shotgun (WGS) entry which is preliminary data.</text>
</comment>
<accession>D1NX43</accession>
<dbReference type="STRING" id="561180.BIFGAL_04451"/>
<dbReference type="EMBL" id="ABXB03000009">
    <property type="protein sequence ID" value="EFA22056.1"/>
    <property type="molecule type" value="Genomic_DNA"/>
</dbReference>